<reference evidence="1 2" key="1">
    <citation type="journal article" date="2013" name="Genome Announc.">
        <title>Genome Sequence of Rhizobium lupini HPC(L) Isolated from Saline Desert Soil, Kutch (Gujarat).</title>
        <authorList>
            <person name="Agarwal L."/>
            <person name="Purohit H.J."/>
        </authorList>
    </citation>
    <scope>NUCLEOTIDE SEQUENCE [LARGE SCALE GENOMIC DNA]</scope>
    <source>
        <strain evidence="2">HPC(L)</strain>
    </source>
</reference>
<proteinExistence type="predicted"/>
<evidence type="ECO:0000313" key="2">
    <source>
        <dbReference type="Proteomes" id="UP000017668"/>
    </source>
</evidence>
<accession>A0ABP2RRF3</accession>
<dbReference type="EMBL" id="AMQQ01000021">
    <property type="protein sequence ID" value="EKJ95071.1"/>
    <property type="molecule type" value="Genomic_DNA"/>
</dbReference>
<sequence length="88" mass="9385">MIIGYHASHEQFAPAELPSVVKQAVRAGFNAVMTSDQITPWSERQRNSGLAIPGGLRYHPVTLAHLIATLSEMFPPGCAGSQSEGAKP</sequence>
<comment type="caution">
    <text evidence="1">The sequence shown here is derived from an EMBL/GenBank/DDBJ whole genome shotgun (WGS) entry which is preliminary data.</text>
</comment>
<dbReference type="Proteomes" id="UP000017668">
    <property type="component" value="Unassembled WGS sequence"/>
</dbReference>
<organism evidence="1 2">
    <name type="scientific">Bradyrhizobium lupini HPC(L)</name>
    <dbReference type="NCBI Taxonomy" id="1229491"/>
    <lineage>
        <taxon>Bacteria</taxon>
        <taxon>Pseudomonadati</taxon>
        <taxon>Pseudomonadota</taxon>
        <taxon>Alphaproteobacteria</taxon>
        <taxon>Hyphomicrobiales</taxon>
        <taxon>Nitrobacteraceae</taxon>
        <taxon>Bradyrhizobium</taxon>
    </lineage>
</organism>
<dbReference type="InterPro" id="IPR036661">
    <property type="entry name" value="Luciferase-like_sf"/>
</dbReference>
<name>A0ABP2RRF3_RHILU</name>
<gene>
    <name evidence="1" type="ORF">C241_14963</name>
</gene>
<dbReference type="Gene3D" id="3.20.20.30">
    <property type="entry name" value="Luciferase-like domain"/>
    <property type="match status" value="1"/>
</dbReference>
<evidence type="ECO:0000313" key="1">
    <source>
        <dbReference type="EMBL" id="EKJ95071.1"/>
    </source>
</evidence>
<keyword evidence="2" id="KW-1185">Reference proteome</keyword>
<protein>
    <submittedName>
        <fullName evidence="1">Dehydrogenase/flavin-dependent oxidoreductase protein</fullName>
    </submittedName>
</protein>